<dbReference type="Proteomes" id="UP001460270">
    <property type="component" value="Unassembled WGS sequence"/>
</dbReference>
<sequence length="102" mass="11220">MERACAVAALVLVVAAFGGIVEGQVTNKCELRDLLKDRLKEEKHAFERLACYISTTSQTINSDNSNSEDGELYGFFQISQHFCSSEKSLCGGNCEGQDSYEN</sequence>
<dbReference type="SUPFAM" id="SSF53955">
    <property type="entry name" value="Lysozyme-like"/>
    <property type="match status" value="1"/>
</dbReference>
<dbReference type="AlphaFoldDB" id="A0AAW0PLX2"/>
<protein>
    <submittedName>
        <fullName evidence="2">Uncharacterized protein</fullName>
    </submittedName>
</protein>
<dbReference type="Gene3D" id="1.10.530.10">
    <property type="match status" value="1"/>
</dbReference>
<reference evidence="3" key="1">
    <citation type="submission" date="2024-04" db="EMBL/GenBank/DDBJ databases">
        <title>Salinicola lusitanus LLJ914,a marine bacterium isolated from the Okinawa Trough.</title>
        <authorList>
            <person name="Li J."/>
        </authorList>
    </citation>
    <scope>NUCLEOTIDE SEQUENCE [LARGE SCALE GENOMIC DNA]</scope>
</reference>
<feature type="chain" id="PRO_5043765897" evidence="1">
    <location>
        <begin position="24"/>
        <end position="102"/>
    </location>
</feature>
<feature type="signal peptide" evidence="1">
    <location>
        <begin position="1"/>
        <end position="23"/>
    </location>
</feature>
<dbReference type="InterPro" id="IPR023346">
    <property type="entry name" value="Lysozyme-like_dom_sf"/>
</dbReference>
<comment type="caution">
    <text evidence="2">The sequence shown here is derived from an EMBL/GenBank/DDBJ whole genome shotgun (WGS) entry which is preliminary data.</text>
</comment>
<evidence type="ECO:0000256" key="1">
    <source>
        <dbReference type="SAM" id="SignalP"/>
    </source>
</evidence>
<keyword evidence="1" id="KW-0732">Signal</keyword>
<keyword evidence="3" id="KW-1185">Reference proteome</keyword>
<evidence type="ECO:0000313" key="2">
    <source>
        <dbReference type="EMBL" id="KAK7930622.1"/>
    </source>
</evidence>
<dbReference type="EMBL" id="JBBPFD010000004">
    <property type="protein sequence ID" value="KAK7930622.1"/>
    <property type="molecule type" value="Genomic_DNA"/>
</dbReference>
<proteinExistence type="predicted"/>
<name>A0AAW0PLX2_9GOBI</name>
<gene>
    <name evidence="2" type="ORF">WMY93_007017</name>
</gene>
<accession>A0AAW0PLX2</accession>
<organism evidence="2 3">
    <name type="scientific">Mugilogobius chulae</name>
    <name type="common">yellowstripe goby</name>
    <dbReference type="NCBI Taxonomy" id="88201"/>
    <lineage>
        <taxon>Eukaryota</taxon>
        <taxon>Metazoa</taxon>
        <taxon>Chordata</taxon>
        <taxon>Craniata</taxon>
        <taxon>Vertebrata</taxon>
        <taxon>Euteleostomi</taxon>
        <taxon>Actinopterygii</taxon>
        <taxon>Neopterygii</taxon>
        <taxon>Teleostei</taxon>
        <taxon>Neoteleostei</taxon>
        <taxon>Acanthomorphata</taxon>
        <taxon>Gobiaria</taxon>
        <taxon>Gobiiformes</taxon>
        <taxon>Gobioidei</taxon>
        <taxon>Gobiidae</taxon>
        <taxon>Gobionellinae</taxon>
        <taxon>Mugilogobius</taxon>
    </lineage>
</organism>
<evidence type="ECO:0000313" key="3">
    <source>
        <dbReference type="Proteomes" id="UP001460270"/>
    </source>
</evidence>